<keyword evidence="1 3" id="KW-0808">Transferase</keyword>
<reference evidence="3" key="1">
    <citation type="submission" date="2023-06" db="EMBL/GenBank/DDBJ databases">
        <title>Genomic of Parafulvivirga corallium.</title>
        <authorList>
            <person name="Wang G."/>
        </authorList>
    </citation>
    <scope>NUCLEOTIDE SEQUENCE</scope>
    <source>
        <strain evidence="3">BMA10</strain>
    </source>
</reference>
<dbReference type="EMBL" id="JAUJEA010000006">
    <property type="protein sequence ID" value="MDN5203109.1"/>
    <property type="molecule type" value="Genomic_DNA"/>
</dbReference>
<dbReference type="GO" id="GO:0016757">
    <property type="term" value="F:glycosyltransferase activity"/>
    <property type="evidence" value="ECO:0007669"/>
    <property type="project" value="UniProtKB-KW"/>
</dbReference>
<name>A0ABT8KQT7_9BACT</name>
<dbReference type="RefSeq" id="WP_346753131.1">
    <property type="nucleotide sequence ID" value="NZ_JAUJEA010000006.1"/>
</dbReference>
<dbReference type="SUPFAM" id="SSF53756">
    <property type="entry name" value="UDP-Glycosyltransferase/glycogen phosphorylase"/>
    <property type="match status" value="1"/>
</dbReference>
<feature type="domain" description="Glycosyltransferase subfamily 4-like N-terminal" evidence="2">
    <location>
        <begin position="58"/>
        <end position="183"/>
    </location>
</feature>
<dbReference type="InterPro" id="IPR028098">
    <property type="entry name" value="Glyco_trans_4-like_N"/>
</dbReference>
<proteinExistence type="predicted"/>
<dbReference type="CDD" id="cd03801">
    <property type="entry name" value="GT4_PimA-like"/>
    <property type="match status" value="1"/>
</dbReference>
<accession>A0ABT8KQT7</accession>
<evidence type="ECO:0000313" key="4">
    <source>
        <dbReference type="Proteomes" id="UP001172082"/>
    </source>
</evidence>
<protein>
    <submittedName>
        <fullName evidence="3">Glycosyltransferase family 4 protein</fullName>
        <ecNumber evidence="3">2.4.-.-</ecNumber>
    </submittedName>
</protein>
<dbReference type="Pfam" id="PF13439">
    <property type="entry name" value="Glyco_transf_4"/>
    <property type="match status" value="1"/>
</dbReference>
<comment type="caution">
    <text evidence="3">The sequence shown here is derived from an EMBL/GenBank/DDBJ whole genome shotgun (WGS) entry which is preliminary data.</text>
</comment>
<dbReference type="EC" id="2.4.-.-" evidence="3"/>
<dbReference type="PANTHER" id="PTHR46401:SF2">
    <property type="entry name" value="GLYCOSYLTRANSFERASE WBBK-RELATED"/>
    <property type="match status" value="1"/>
</dbReference>
<evidence type="ECO:0000313" key="3">
    <source>
        <dbReference type="EMBL" id="MDN5203109.1"/>
    </source>
</evidence>
<gene>
    <name evidence="3" type="ORF">QQ008_17095</name>
</gene>
<sequence>MPKIAFISRTNPVDIEKYSGTTYHIHEALANQDFDIYDIYKLNERYWTYLRWKRKIYKDLFGKRFLIDRSPLRAYGYAKELKKQINGHDIDVIFSDSSLTISTLKTEIPIVFYTDSTFAGMVDYYDGFSNLSRKTVKDGMRFEKMALKNCSKAIYTSKWAADSAIKDYGADPAKVEIIPYGANFQVEKSQEEMQDIIGAKTFDKCRLLFVGKDWGRKGGNLAVNVVKKLNEIGIPSTLSIVGCEPEIDPSIQDFVEVHGYLNKAKKEDLDRMVDLYHRAHYFILPTYAECFGIAFAEASSFGLPNLALDTGGVASAVTDGKSGKLFDISATADDFVSFIKPNFTDQNAYSALAESSYREYLQRLNWNASGKRLSEVISSLI</sequence>
<keyword evidence="3" id="KW-0328">Glycosyltransferase</keyword>
<evidence type="ECO:0000256" key="1">
    <source>
        <dbReference type="ARBA" id="ARBA00022679"/>
    </source>
</evidence>
<keyword evidence="4" id="KW-1185">Reference proteome</keyword>
<organism evidence="3 4">
    <name type="scientific">Splendidivirga corallicola</name>
    <dbReference type="NCBI Taxonomy" id="3051826"/>
    <lineage>
        <taxon>Bacteria</taxon>
        <taxon>Pseudomonadati</taxon>
        <taxon>Bacteroidota</taxon>
        <taxon>Cytophagia</taxon>
        <taxon>Cytophagales</taxon>
        <taxon>Splendidivirgaceae</taxon>
        <taxon>Splendidivirga</taxon>
    </lineage>
</organism>
<dbReference type="Proteomes" id="UP001172082">
    <property type="component" value="Unassembled WGS sequence"/>
</dbReference>
<dbReference type="PANTHER" id="PTHR46401">
    <property type="entry name" value="GLYCOSYLTRANSFERASE WBBK-RELATED"/>
    <property type="match status" value="1"/>
</dbReference>
<dbReference type="Pfam" id="PF13692">
    <property type="entry name" value="Glyco_trans_1_4"/>
    <property type="match status" value="1"/>
</dbReference>
<evidence type="ECO:0000259" key="2">
    <source>
        <dbReference type="Pfam" id="PF13439"/>
    </source>
</evidence>
<dbReference type="Gene3D" id="3.40.50.2000">
    <property type="entry name" value="Glycogen Phosphorylase B"/>
    <property type="match status" value="2"/>
</dbReference>